<proteinExistence type="predicted"/>
<feature type="region of interest" description="Disordered" evidence="1">
    <location>
        <begin position="787"/>
        <end position="816"/>
    </location>
</feature>
<sequence>MAEVSNGSDELMLAEESIEDIFVKSSIPEIQQLSKQYNSVLASTKNDLHQLVSLKYRDLVKIAEDIGNVHLQAAGIDSGLQGLSYKPCRFVSPYNDNYHKFDSSVRREKAKQAQLDSRSVIARNLIVNKLGKLENLIKDYSNSNLRTSSLIYYTKVLQTIEATFKDVLESKEKVLIAKVARIRADLIKFLEYAMSAYNSPVTSLNTSDRFSAKQRITSDALRFKNEIDRYDSDDEAVSSDDDDDDNNNDDDVNKDVEDEDGGKAEAKKSNGGTKYSHFASAHVQGQNTLPICNVLVCYTALVGPQKDIKKTFLEMRIDYLQHLVDEAGEDLTRLNQYQVLRYLENTCRYIETYFDDQHSEYFRLIRDLNKPWKADTILGCREWYENVDVNFKVAAHGEVDSASTSTLFELIPKFLDSFLDLGNAQDFTNSDSLTYYTLVYMTFVRSLEKIENSVSQSVGGESRLLRSICDYDLVSKFSARLFQAMDGFYKAHLDRLNKEEGILGNVQKSTSEPTSTNDSSFFSPDLVNLMDNDIDSYVEKIVTKNAKLSSSTSSSPDAIAELRAWMEKFESLNQVTMQMSEPKPDFRTFNAVIYRELPMLYRTLQSDKVTWGSFSASSLKENITQLQSEIHALFAKEIEVFVDQLVKTASKLGSGSQLLYLAGLFSSLKRDLEHQSMPEMVSKIDAACLKIFSIVVELIASKRKEKLVDIITVKFAKEYDDSADLPTRPSLKLASELYELAREFMEHTQSLPNDEIDLFSRSNVTDLFVKVKDNWLHSSTEKIVDSIKESHTQTTLEASNSTDQEQKEDVQPGNAR</sequence>
<evidence type="ECO:0000313" key="3">
    <source>
        <dbReference type="Proteomes" id="UP001497383"/>
    </source>
</evidence>
<evidence type="ECO:0000313" key="2">
    <source>
        <dbReference type="EMBL" id="CAK9435523.1"/>
    </source>
</evidence>
<dbReference type="GeneID" id="92205446"/>
<name>A0ABP0ZCX8_9ASCO</name>
<feature type="region of interest" description="Disordered" evidence="1">
    <location>
        <begin position="232"/>
        <end position="273"/>
    </location>
</feature>
<keyword evidence="3" id="KW-1185">Reference proteome</keyword>
<organism evidence="2 3">
    <name type="scientific">Lodderomyces beijingensis</name>
    <dbReference type="NCBI Taxonomy" id="1775926"/>
    <lineage>
        <taxon>Eukaryota</taxon>
        <taxon>Fungi</taxon>
        <taxon>Dikarya</taxon>
        <taxon>Ascomycota</taxon>
        <taxon>Saccharomycotina</taxon>
        <taxon>Pichiomycetes</taxon>
        <taxon>Debaryomycetaceae</taxon>
        <taxon>Candida/Lodderomyces clade</taxon>
        <taxon>Lodderomyces</taxon>
    </lineage>
</organism>
<feature type="compositionally biased region" description="Basic and acidic residues" evidence="1">
    <location>
        <begin position="251"/>
        <end position="268"/>
    </location>
</feature>
<feature type="compositionally biased region" description="Polar residues" evidence="1">
    <location>
        <begin position="792"/>
        <end position="803"/>
    </location>
</feature>
<dbReference type="Proteomes" id="UP001497383">
    <property type="component" value="Chromosome 1"/>
</dbReference>
<evidence type="ECO:0008006" key="4">
    <source>
        <dbReference type="Google" id="ProtNLM"/>
    </source>
</evidence>
<accession>A0ABP0ZCX8</accession>
<gene>
    <name evidence="2" type="ORF">LODBEIA_P02500</name>
</gene>
<dbReference type="Pfam" id="PF08700">
    <property type="entry name" value="VPS51_Exo84_N"/>
    <property type="match status" value="1"/>
</dbReference>
<protein>
    <recommendedName>
        <fullName evidence="4">Exocyst complex component SEC5</fullName>
    </recommendedName>
</protein>
<dbReference type="EMBL" id="OZ022405">
    <property type="protein sequence ID" value="CAK9435523.1"/>
    <property type="molecule type" value="Genomic_DNA"/>
</dbReference>
<dbReference type="RefSeq" id="XP_066827188.1">
    <property type="nucleotide sequence ID" value="XM_066972506.1"/>
</dbReference>
<feature type="compositionally biased region" description="Acidic residues" evidence="1">
    <location>
        <begin position="232"/>
        <end position="250"/>
    </location>
</feature>
<reference evidence="2 3" key="1">
    <citation type="submission" date="2024-03" db="EMBL/GenBank/DDBJ databases">
        <authorList>
            <person name="Brejova B."/>
        </authorList>
    </citation>
    <scope>NUCLEOTIDE SEQUENCE [LARGE SCALE GENOMIC DNA]</scope>
    <source>
        <strain evidence="2 3">CBS 14171</strain>
    </source>
</reference>
<evidence type="ECO:0000256" key="1">
    <source>
        <dbReference type="SAM" id="MobiDB-lite"/>
    </source>
</evidence>